<feature type="region of interest" description="Disordered" evidence="7">
    <location>
        <begin position="743"/>
        <end position="776"/>
    </location>
</feature>
<evidence type="ECO:0000256" key="3">
    <source>
        <dbReference type="ARBA" id="ARBA00023125"/>
    </source>
</evidence>
<feature type="region of interest" description="Disordered" evidence="7">
    <location>
        <begin position="699"/>
        <end position="728"/>
    </location>
</feature>
<evidence type="ECO:0000256" key="6">
    <source>
        <dbReference type="SAM" id="Coils"/>
    </source>
</evidence>
<dbReference type="Pfam" id="PF00847">
    <property type="entry name" value="AP2"/>
    <property type="match status" value="1"/>
</dbReference>
<keyword evidence="5" id="KW-0539">Nucleus</keyword>
<evidence type="ECO:0000313" key="9">
    <source>
        <dbReference type="EMBL" id="EUT82215.1"/>
    </source>
</evidence>
<comment type="subcellular location">
    <subcellularLocation>
        <location evidence="1">Nucleus</location>
    </subcellularLocation>
</comment>
<feature type="region of interest" description="Disordered" evidence="7">
    <location>
        <begin position="1489"/>
        <end position="1512"/>
    </location>
</feature>
<dbReference type="GO" id="GO:0005634">
    <property type="term" value="C:nucleus"/>
    <property type="evidence" value="ECO:0007669"/>
    <property type="project" value="UniProtKB-SubCell"/>
</dbReference>
<name>W7FEJ8_PLAFA</name>
<evidence type="ECO:0000256" key="5">
    <source>
        <dbReference type="ARBA" id="ARBA00023242"/>
    </source>
</evidence>
<dbReference type="OrthoDB" id="371759at2759"/>
<feature type="compositionally biased region" description="Basic and acidic residues" evidence="7">
    <location>
        <begin position="705"/>
        <end position="728"/>
    </location>
</feature>
<evidence type="ECO:0000256" key="7">
    <source>
        <dbReference type="SAM" id="MobiDB-lite"/>
    </source>
</evidence>
<evidence type="ECO:0000256" key="4">
    <source>
        <dbReference type="ARBA" id="ARBA00023163"/>
    </source>
</evidence>
<keyword evidence="3" id="KW-0238">DNA-binding</keyword>
<feature type="region of interest" description="Disordered" evidence="7">
    <location>
        <begin position="268"/>
        <end position="320"/>
    </location>
</feature>
<feature type="region of interest" description="Disordered" evidence="7">
    <location>
        <begin position="1219"/>
        <end position="1238"/>
    </location>
</feature>
<evidence type="ECO:0000256" key="1">
    <source>
        <dbReference type="ARBA" id="ARBA00004123"/>
    </source>
</evidence>
<keyword evidence="4" id="KW-0804">Transcription</keyword>
<dbReference type="Proteomes" id="UP000030666">
    <property type="component" value="Unassembled WGS sequence"/>
</dbReference>
<proteinExistence type="predicted"/>
<evidence type="ECO:0000256" key="2">
    <source>
        <dbReference type="ARBA" id="ARBA00023015"/>
    </source>
</evidence>
<dbReference type="GO" id="GO:0003677">
    <property type="term" value="F:DNA binding"/>
    <property type="evidence" value="ECO:0007669"/>
    <property type="project" value="UniProtKB-KW"/>
</dbReference>
<feature type="region of interest" description="Disordered" evidence="7">
    <location>
        <begin position="595"/>
        <end position="645"/>
    </location>
</feature>
<feature type="compositionally biased region" description="Basic residues" evidence="7">
    <location>
        <begin position="1500"/>
        <end position="1512"/>
    </location>
</feature>
<feature type="compositionally biased region" description="Low complexity" evidence="7">
    <location>
        <begin position="762"/>
        <end position="772"/>
    </location>
</feature>
<dbReference type="InterPro" id="IPR001471">
    <property type="entry name" value="AP2/ERF_dom"/>
</dbReference>
<dbReference type="EMBL" id="KE123506">
    <property type="protein sequence ID" value="EUT82215.1"/>
    <property type="molecule type" value="Genomic_DNA"/>
</dbReference>
<feature type="compositionally biased region" description="Basic and acidic residues" evidence="7">
    <location>
        <begin position="297"/>
        <end position="306"/>
    </location>
</feature>
<gene>
    <name evidence="9" type="ORF">PFAG_04063</name>
</gene>
<accession>W7FEJ8</accession>
<feature type="coiled-coil region" evidence="6">
    <location>
        <begin position="1170"/>
        <end position="1197"/>
    </location>
</feature>
<dbReference type="Gene3D" id="1.20.5.2050">
    <property type="match status" value="1"/>
</dbReference>
<dbReference type="GO" id="GO:0003700">
    <property type="term" value="F:DNA-binding transcription factor activity"/>
    <property type="evidence" value="ECO:0007669"/>
    <property type="project" value="InterPro"/>
</dbReference>
<evidence type="ECO:0000259" key="8">
    <source>
        <dbReference type="Pfam" id="PF00847"/>
    </source>
</evidence>
<keyword evidence="6" id="KW-0175">Coiled coil</keyword>
<organism evidence="9">
    <name type="scientific">Plasmodium falciparum Santa Lucia</name>
    <dbReference type="NCBI Taxonomy" id="478859"/>
    <lineage>
        <taxon>Eukaryota</taxon>
        <taxon>Sar</taxon>
        <taxon>Alveolata</taxon>
        <taxon>Apicomplexa</taxon>
        <taxon>Aconoidasida</taxon>
        <taxon>Haemosporida</taxon>
        <taxon>Plasmodiidae</taxon>
        <taxon>Plasmodium</taxon>
        <taxon>Plasmodium (Laverania)</taxon>
    </lineage>
</organism>
<reference evidence="9" key="1">
    <citation type="submission" date="2013-02" db="EMBL/GenBank/DDBJ databases">
        <title>The Genome Sequence of Plasmodium falciparum Santa Lucia.</title>
        <authorList>
            <consortium name="The Broad Institute Genome Sequencing Platform"/>
            <consortium name="The Broad Institute Genome Sequencing Center for Infectious Disease"/>
            <person name="Neafsey D."/>
            <person name="Cheeseman I."/>
            <person name="Volkman S."/>
            <person name="Adams J."/>
            <person name="Walker B."/>
            <person name="Young S.K."/>
            <person name="Zeng Q."/>
            <person name="Gargeya S."/>
            <person name="Fitzgerald M."/>
            <person name="Haas B."/>
            <person name="Abouelleil A."/>
            <person name="Alvarado L."/>
            <person name="Arachchi H.M."/>
            <person name="Berlin A.M."/>
            <person name="Chapman S.B."/>
            <person name="Dewar J."/>
            <person name="Goldberg J."/>
            <person name="Griggs A."/>
            <person name="Gujja S."/>
            <person name="Hansen M."/>
            <person name="Howarth C."/>
            <person name="Imamovic A."/>
            <person name="Larimer J."/>
            <person name="McCowan C."/>
            <person name="Murphy C."/>
            <person name="Neiman D."/>
            <person name="Pearson M."/>
            <person name="Priest M."/>
            <person name="Roberts A."/>
            <person name="Saif S."/>
            <person name="Shea T."/>
            <person name="Sisk P."/>
            <person name="Sykes S."/>
            <person name="Wortman J."/>
            <person name="Nusbaum C."/>
            <person name="Birren B."/>
        </authorList>
    </citation>
    <scope>NUCLEOTIDE SEQUENCE [LARGE SCALE GENOMIC DNA]</scope>
    <source>
        <strain evidence="9">Santa Lucia</strain>
    </source>
</reference>
<keyword evidence="2" id="KW-0805">Transcription regulation</keyword>
<feature type="domain" description="AP2/ERF" evidence="8">
    <location>
        <begin position="1428"/>
        <end position="1476"/>
    </location>
</feature>
<feature type="compositionally biased region" description="Low complexity" evidence="7">
    <location>
        <begin position="624"/>
        <end position="645"/>
    </location>
</feature>
<sequence length="1512" mass="176436">MNILKNNINACNNDEEIIKALINNIGYSHEHNNNIVGNVKNIINLNRGKDNSLNEFSIVNDYIANIYECAQKDYLHNDKNNKNKNNIHMDNPLASNLININREEQMNFVNRLNMLMNEADINKKGLLEAYMRKYSNININGNNNINNNSNNNNLQSLNNQENILNNEQDNTSLSSQEKKLSYNDMLLNLKKRNVLEEFPFNFVKQTDDSAKNTMNDSSDTQVDIHMDHGFKEGNKKQEKLNSYVQEKFNYEVEKGENVQGEEEKYKQKYLTNEDKNVNVNNDDDDDNYNNSSRSNRKNCDKNKKTNDNNMSSEEIEHNDEKHNENYFKEWYKNISDQVRKLLIESGTNKNVFTENEKNKLLLNIAKEYLLKNNVNEKKKKKHTKNKNELNSNVENHNVFSDQYDDINNVLLNMQNGNINDITNKNIMNYEHNSTSIHPTIASTLFDINHENPREHIKSECSTINNNYNNNNYNNNKNYYLDYIKRLTQNNNNNENLLNIFENSKKYKKKNLSNTSLNSLNNEINEINEILNEKFETTESFDKYENSQQNIMKNKYNSNNINNNINSNNNIHNDEEERNILCNTNYQVNIKNDVKEEKVKERKVRKSRKNQNFVEDKKKKKNKDNNLNNGDSNNTHNKNNNTYDNNTHDNIYYDQIKTLQELHYQNAIVNSLMNGNNIEVCNMNNSKDIFKKKKNEDNEYINYKEQNNDERKKKMKDNNKGNKVDKKKKDEEFFNHINVLKVRDNDISHSNNNNDDDHDDNNNDNNNNIINNNNDDKFTHNINVLNNNEEKINIPYKPNEHKINIMIDESHFSGKEKELFIKGKETLLLEGMNDGKLDDDIENIDMTRNIKKINLYNIYNNKNDDKDNILDNENREGLYLCDVMKNSNELKRINDNFFKLHSNLASNLLSTSTSGSFGNDNYKSTPLNFDMNKLPSNNTFNNLYYMDENIITNNINVIPLVNKNYSDISSSYDIKKKNLHKNKKKHKNHINDNNIINVDYNMKGADNINNINSNMINVKNMNSNDEKPTTSTENMFPSHSTNINDSNIVKVVDSHDSINNHEEGLVNALNTIKADKSNGENSYSILDSNDVMIKKLMLKNNLLFEHLQKNGKFNKDENIKNASQSSLHSNIIRNLTLTNNFQNDYFYNGVKNGSFNNVLNKEKKMMNSYDEQQLKEKIASLKEQNENILNKKMLFKNKSYSDNDNFLSFYLKRKVSSFSDYNKESDNNSYLTKQKRKRKNENINYDKNKEFLVNRTNSLNIKRVRSGPLDNSQNVSQSNVHTYGTAKEIIDVDVLDENMNSNNSCNIKGGDNIISSNFTDPLKFTETSFDVQKESLIKESNENQTVLKEKDENLVDVKDDKTNQMSNVTTIGTSNLAESTTKNEIDIKVCTLINCPTHNPQNYVKSNGKRGESLGDGMELKEENDDLKRIPGVYYDKNSQRWFGEHKINGVKCAQSFAVKKHGCEEAKRLAIEWKKARIRGEVWDRFINKKKKNTNNNNNNKKKKKKKCHFLF</sequence>
<feature type="coiled-coil region" evidence="6">
    <location>
        <begin position="483"/>
        <end position="536"/>
    </location>
</feature>
<protein>
    <recommendedName>
        <fullName evidence="8">AP2/ERF domain-containing protein</fullName>
    </recommendedName>
</protein>